<dbReference type="Gene3D" id="1.10.510.10">
    <property type="entry name" value="Transferase(Phosphotransferase) domain 1"/>
    <property type="match status" value="1"/>
</dbReference>
<evidence type="ECO:0000256" key="1">
    <source>
        <dbReference type="SAM" id="MobiDB-lite"/>
    </source>
</evidence>
<comment type="caution">
    <text evidence="2">The sequence shown here is derived from an EMBL/GenBank/DDBJ whole genome shotgun (WGS) entry which is preliminary data.</text>
</comment>
<dbReference type="InterPro" id="IPR011009">
    <property type="entry name" value="Kinase-like_dom_sf"/>
</dbReference>
<reference evidence="2 3" key="1">
    <citation type="submission" date="2019-06" db="EMBL/GenBank/DDBJ databases">
        <title>Draft genome of Streptomyces sedi sp. JCM16909.</title>
        <authorList>
            <person name="Klykleung N."/>
            <person name="Tanasupawat S."/>
            <person name="Kudo T."/>
            <person name="Yuki M."/>
            <person name="Ohkuma M."/>
        </authorList>
    </citation>
    <scope>NUCLEOTIDE SEQUENCE [LARGE SCALE GENOMIC DNA]</scope>
    <source>
        <strain evidence="2 3">JCM 16909</strain>
    </source>
</reference>
<dbReference type="OrthoDB" id="5171766at2"/>
<evidence type="ECO:0000313" key="3">
    <source>
        <dbReference type="Proteomes" id="UP000311713"/>
    </source>
</evidence>
<dbReference type="RefSeq" id="WP_139644753.1">
    <property type="nucleotide sequence ID" value="NZ_BAAAZS010000126.1"/>
</dbReference>
<sequence length="665" mass="72922">MSQGSQPEAHELRFETPGGEPVVYQAEFKPDRPLPDRGPVVGRLVRLGHGWVVRQYRLPARSRGDRRAREALEHEVNAAVAIERAHGRGPHAGLFPRVVGHGLDAEEPFVLYAPPPRGAVRLTDARLSGRRFDQAARQLVLAVRLLEQTGQVLRTLAPGSVRWHENGVLLGEPHGAVPVGHPREACGEAPWAPPEQLAGAGHCDPRDDLWSVARLLYAALAGQPGPHAEPPPDLGAYPQLSAFRDGRAFAPLAAERRPVAELLELLNEPDPARSTERPGPARGEYARHVAGKRGRLGLGPEPGARVDEPPGDEAFEMVCPYCLGPVAYDPGALFLPEEQGEYVAFDPASEPVELRRADMLRRAFQRCPNLSGLDEHHLPVPYLTNGRPLTIVTVGGSLTGKTHLLTSMIGEIEENGLEPYGITAEPLNPEWHQRFVRERLQPLRDGKVLPRTASTRFARFADGLLLTARGRTRPVMFFDLAGEDLESHDEAMRFLAGVGAFLFVVDPLRALRLPELEEHRERVGIRERDLGDEAFAAVLSRVPRTAGLVMTPSAVVLNKSDLVRFQPTVASWLMSPPPTTGLPEALREESEDVYAFLRQHGSRAWLRPFTDSARCTLHFVSATGRGERGGTFPHGVTPRRALAPLLSILAMAGLLEKTDPWEVGL</sequence>
<organism evidence="2 3">
    <name type="scientific">Streptomyces sedi</name>
    <dbReference type="NCBI Taxonomy" id="555059"/>
    <lineage>
        <taxon>Bacteria</taxon>
        <taxon>Bacillati</taxon>
        <taxon>Actinomycetota</taxon>
        <taxon>Actinomycetes</taxon>
        <taxon>Kitasatosporales</taxon>
        <taxon>Streptomycetaceae</taxon>
        <taxon>Streptomyces</taxon>
    </lineage>
</organism>
<accession>A0A5C4V2X5</accession>
<dbReference type="AlphaFoldDB" id="A0A5C4V2X5"/>
<dbReference type="InterPro" id="IPR027417">
    <property type="entry name" value="P-loop_NTPase"/>
</dbReference>
<proteinExistence type="predicted"/>
<name>A0A5C4V2X5_9ACTN</name>
<dbReference type="Proteomes" id="UP000311713">
    <property type="component" value="Unassembled WGS sequence"/>
</dbReference>
<gene>
    <name evidence="2" type="ORF">FH715_13275</name>
</gene>
<protein>
    <recommendedName>
        <fullName evidence="4">Protein kinase domain-containing protein</fullName>
    </recommendedName>
</protein>
<evidence type="ECO:0000313" key="2">
    <source>
        <dbReference type="EMBL" id="TNM30310.1"/>
    </source>
</evidence>
<dbReference type="SUPFAM" id="SSF56112">
    <property type="entry name" value="Protein kinase-like (PK-like)"/>
    <property type="match status" value="1"/>
</dbReference>
<feature type="region of interest" description="Disordered" evidence="1">
    <location>
        <begin position="1"/>
        <end position="21"/>
    </location>
</feature>
<dbReference type="EMBL" id="VDGT01000008">
    <property type="protein sequence ID" value="TNM30310.1"/>
    <property type="molecule type" value="Genomic_DNA"/>
</dbReference>
<keyword evidence="3" id="KW-1185">Reference proteome</keyword>
<dbReference type="SUPFAM" id="SSF52540">
    <property type="entry name" value="P-loop containing nucleoside triphosphate hydrolases"/>
    <property type="match status" value="1"/>
</dbReference>
<evidence type="ECO:0008006" key="4">
    <source>
        <dbReference type="Google" id="ProtNLM"/>
    </source>
</evidence>